<evidence type="ECO:0000256" key="7">
    <source>
        <dbReference type="SAM" id="MobiDB-lite"/>
    </source>
</evidence>
<protein>
    <recommendedName>
        <fullName evidence="9">Cation/H+ exchanger transmembrane domain-containing protein</fullName>
    </recommendedName>
</protein>
<keyword evidence="4 8" id="KW-1133">Transmembrane helix</keyword>
<keyword evidence="2" id="KW-0813">Transport</keyword>
<feature type="transmembrane region" description="Helical" evidence="8">
    <location>
        <begin position="225"/>
        <end position="245"/>
    </location>
</feature>
<dbReference type="RefSeq" id="XP_007880050.1">
    <property type="nucleotide sequence ID" value="XM_007881859.1"/>
</dbReference>
<accession>A0A061HBR2</accession>
<feature type="region of interest" description="Disordered" evidence="7">
    <location>
        <begin position="505"/>
        <end position="537"/>
    </location>
</feature>
<feature type="transmembrane region" description="Helical" evidence="8">
    <location>
        <begin position="409"/>
        <end position="431"/>
    </location>
</feature>
<feature type="transmembrane region" description="Helical" evidence="8">
    <location>
        <begin position="32"/>
        <end position="54"/>
    </location>
</feature>
<dbReference type="HOGENOM" id="CLU_005126_10_1_1"/>
<dbReference type="InterPro" id="IPR006153">
    <property type="entry name" value="Cation/H_exchanger_TM"/>
</dbReference>
<feature type="transmembrane region" description="Helical" evidence="8">
    <location>
        <begin position="126"/>
        <end position="148"/>
    </location>
</feature>
<dbReference type="KEGG" id="pfp:PFL1_04333"/>
<proteinExistence type="predicted"/>
<feature type="transmembrane region" description="Helical" evidence="8">
    <location>
        <begin position="344"/>
        <end position="367"/>
    </location>
</feature>
<organism evidence="10 11">
    <name type="scientific">Pseudozyma flocculosa PF-1</name>
    <dbReference type="NCBI Taxonomy" id="1277687"/>
    <lineage>
        <taxon>Eukaryota</taxon>
        <taxon>Fungi</taxon>
        <taxon>Dikarya</taxon>
        <taxon>Basidiomycota</taxon>
        <taxon>Ustilaginomycotina</taxon>
        <taxon>Ustilaginomycetes</taxon>
        <taxon>Ustilaginales</taxon>
        <taxon>Ustilaginaceae</taxon>
        <taxon>Pseudozyma</taxon>
    </lineage>
</organism>
<feature type="compositionally biased region" description="Basic and acidic residues" evidence="7">
    <location>
        <begin position="519"/>
        <end position="528"/>
    </location>
</feature>
<gene>
    <name evidence="10" type="ORF">PFL1_04333</name>
</gene>
<evidence type="ECO:0000256" key="3">
    <source>
        <dbReference type="ARBA" id="ARBA00022692"/>
    </source>
</evidence>
<dbReference type="Pfam" id="PF00999">
    <property type="entry name" value="Na_H_Exchanger"/>
    <property type="match status" value="1"/>
</dbReference>
<keyword evidence="3 8" id="KW-0812">Transmembrane</keyword>
<dbReference type="GO" id="GO:1902600">
    <property type="term" value="P:proton transmembrane transport"/>
    <property type="evidence" value="ECO:0007669"/>
    <property type="project" value="InterPro"/>
</dbReference>
<sequence>MANMRFLVARAAQSDSVLTGVDPTEFNSGNPIRLFIIQAAIIIVFTRILGFFLHKIKQPSVIAEVIGGILLGPTALGRIPGFTEHIFPKPSLPYLNLVSTLGLTLFLFLVGLEVDVRVIRRNAKESLTISVAGMVLPFGLGAAVSVGIYNTFIDKSSVSFGNFVLFVGVAMAITAFPVLARILTETKLLYTRVGVLTLAAGVGNDVVGWILLALTVALVNASSGLTALYILLCTVGWAACLYFLVKPAFTWLARRTGSFENGPNQVMIMVTLLLVLVSAWITDIIGVHPIFGSFLVGLMVPHEGGFAIALTEKMEDLVAVVFLPIYFALSGLKTNLGDLNSGTAWGYTIALIFIAFFSKFVGCAGTARLFGFNWRESAAIGTLMSCKGLVELIVLNIGLSAGILDTRVFSMFVLMAVISTVITTPLTLWIYPEQYRTTLDDHGAHSHHGKSILGGGGDDDGSSSGDGGSKGAKKLLVVLSSFEHLPGLMTLVQLMQPSLASATAPAVTDGGLRRRHHKESSGSEKGAEADLADSSEGSIKDEADHDAIQGTPVLSSGAPYASAAAARPADISIDALRLVELTDRTSAVMKVSESEDTMRADPIINVFSTFARLNGLPVSSSMAVIPQDEYAPTVANRCRITASNFIVLPMTLGQSMSTSQQQAALQQSTTLPNPFDGIFGARPANADGKQQRYSPHHFNFVRRIIQTAETDVGLLIDRNVAASSGYSAAGHGPLARVARPKHIVLGFMGGPDDRAALELITRLCGSNKSLSAVVLRFQRISPEDAGESALPAVPPTIHHELSLPQHTTRSGANNADTMYPTQYQQSALEATLEDDLAVKRVEQEIEAGRYDGRIRVQDVSTARPLRDLIKAVEVEQPAIVMVGRGRRQPTMTHRDELKHLLLHGVDQDGATAATTPAAESSREAAKDRAIDSETCKVIGEPAMALTMATSSASTLVIAAGFNISARQLPA</sequence>
<evidence type="ECO:0000256" key="6">
    <source>
        <dbReference type="ARBA" id="ARBA00023136"/>
    </source>
</evidence>
<dbReference type="EMBL" id="KE361636">
    <property type="protein sequence ID" value="EPQ28006.1"/>
    <property type="molecule type" value="Genomic_DNA"/>
</dbReference>
<feature type="domain" description="Cation/H+ exchanger transmembrane" evidence="9">
    <location>
        <begin position="43"/>
        <end position="426"/>
    </location>
</feature>
<dbReference type="Gene3D" id="1.20.1530.20">
    <property type="match status" value="1"/>
</dbReference>
<dbReference type="InterPro" id="IPR050794">
    <property type="entry name" value="CPA2_transporter"/>
</dbReference>
<dbReference type="PANTHER" id="PTHR32468:SF0">
    <property type="entry name" value="K(+)_H(+) ANTIPORTER 1"/>
    <property type="match status" value="1"/>
</dbReference>
<dbReference type="GeneID" id="19318438"/>
<feature type="transmembrane region" description="Helical" evidence="8">
    <location>
        <begin position="317"/>
        <end position="332"/>
    </location>
</feature>
<dbReference type="GO" id="GO:0016020">
    <property type="term" value="C:membrane"/>
    <property type="evidence" value="ECO:0007669"/>
    <property type="project" value="UniProtKB-SubCell"/>
</dbReference>
<comment type="subcellular location">
    <subcellularLocation>
        <location evidence="1">Membrane</location>
        <topology evidence="1">Multi-pass membrane protein</topology>
    </subcellularLocation>
</comment>
<feature type="region of interest" description="Disordered" evidence="7">
    <location>
        <begin position="442"/>
        <end position="467"/>
    </location>
</feature>
<dbReference type="OrthoDB" id="2687058at2759"/>
<evidence type="ECO:0000313" key="10">
    <source>
        <dbReference type="EMBL" id="EPQ28006.1"/>
    </source>
</evidence>
<feature type="region of interest" description="Disordered" evidence="7">
    <location>
        <begin position="908"/>
        <end position="928"/>
    </location>
</feature>
<dbReference type="AlphaFoldDB" id="A0A061HBR2"/>
<dbReference type="PANTHER" id="PTHR32468">
    <property type="entry name" value="CATION/H + ANTIPORTER"/>
    <property type="match status" value="1"/>
</dbReference>
<evidence type="ECO:0000256" key="4">
    <source>
        <dbReference type="ARBA" id="ARBA00022989"/>
    </source>
</evidence>
<feature type="transmembrane region" description="Helical" evidence="8">
    <location>
        <begin position="379"/>
        <end position="403"/>
    </location>
</feature>
<dbReference type="eggNOG" id="KOG1650">
    <property type="taxonomic scope" value="Eukaryota"/>
</dbReference>
<keyword evidence="6 8" id="KW-0472">Membrane</keyword>
<keyword evidence="5" id="KW-0406">Ion transport</keyword>
<feature type="transmembrane region" description="Helical" evidence="8">
    <location>
        <begin position="94"/>
        <end position="114"/>
    </location>
</feature>
<evidence type="ECO:0000256" key="8">
    <source>
        <dbReference type="SAM" id="Phobius"/>
    </source>
</evidence>
<dbReference type="InterPro" id="IPR038770">
    <property type="entry name" value="Na+/solute_symporter_sf"/>
</dbReference>
<feature type="compositionally biased region" description="Low complexity" evidence="7">
    <location>
        <begin position="910"/>
        <end position="919"/>
    </location>
</feature>
<dbReference type="Proteomes" id="UP000053664">
    <property type="component" value="Unassembled WGS sequence"/>
</dbReference>
<evidence type="ECO:0000313" key="11">
    <source>
        <dbReference type="Proteomes" id="UP000053664"/>
    </source>
</evidence>
<evidence type="ECO:0000256" key="2">
    <source>
        <dbReference type="ARBA" id="ARBA00022448"/>
    </source>
</evidence>
<feature type="transmembrane region" description="Helical" evidence="8">
    <location>
        <begin position="160"/>
        <end position="183"/>
    </location>
</feature>
<evidence type="ECO:0000259" key="9">
    <source>
        <dbReference type="Pfam" id="PF00999"/>
    </source>
</evidence>
<evidence type="ECO:0000256" key="5">
    <source>
        <dbReference type="ARBA" id="ARBA00023065"/>
    </source>
</evidence>
<feature type="transmembrane region" description="Helical" evidence="8">
    <location>
        <begin position="195"/>
        <end position="219"/>
    </location>
</feature>
<evidence type="ECO:0000256" key="1">
    <source>
        <dbReference type="ARBA" id="ARBA00004141"/>
    </source>
</evidence>
<feature type="transmembrane region" description="Helical" evidence="8">
    <location>
        <begin position="61"/>
        <end position="82"/>
    </location>
</feature>
<name>A0A061HBR2_9BASI</name>
<feature type="transmembrane region" description="Helical" evidence="8">
    <location>
        <begin position="266"/>
        <end position="285"/>
    </location>
</feature>
<reference evidence="10 11" key="1">
    <citation type="journal article" date="2013" name="Plant Cell">
        <title>The transition from a phytopathogenic smut ancestor to an anamorphic biocontrol agent deciphered by comparative whole-genome analysis.</title>
        <authorList>
            <person name="Lefebvre F."/>
            <person name="Joly D.L."/>
            <person name="Labbe C."/>
            <person name="Teichmann B."/>
            <person name="Linning R."/>
            <person name="Belzile F."/>
            <person name="Bakkeren G."/>
            <person name="Belanger R.R."/>
        </authorList>
    </citation>
    <scope>NUCLEOTIDE SEQUENCE [LARGE SCALE GENOMIC DNA]</scope>
    <source>
        <strain evidence="10 11">PF-1</strain>
    </source>
</reference>
<dbReference type="GO" id="GO:0015297">
    <property type="term" value="F:antiporter activity"/>
    <property type="evidence" value="ECO:0007669"/>
    <property type="project" value="InterPro"/>
</dbReference>